<evidence type="ECO:0000256" key="2">
    <source>
        <dbReference type="ARBA" id="ARBA00022679"/>
    </source>
</evidence>
<evidence type="ECO:0000313" key="5">
    <source>
        <dbReference type="EMBL" id="KAK5993863.1"/>
    </source>
</evidence>
<keyword evidence="2" id="KW-0808">Transferase</keyword>
<organism evidence="5 6">
    <name type="scientific">Cladobotryum mycophilum</name>
    <dbReference type="NCBI Taxonomy" id="491253"/>
    <lineage>
        <taxon>Eukaryota</taxon>
        <taxon>Fungi</taxon>
        <taxon>Dikarya</taxon>
        <taxon>Ascomycota</taxon>
        <taxon>Pezizomycotina</taxon>
        <taxon>Sordariomycetes</taxon>
        <taxon>Hypocreomycetidae</taxon>
        <taxon>Hypocreales</taxon>
        <taxon>Hypocreaceae</taxon>
        <taxon>Cladobotryum</taxon>
    </lineage>
</organism>
<dbReference type="Proteomes" id="UP001338125">
    <property type="component" value="Unassembled WGS sequence"/>
</dbReference>
<reference evidence="5 6" key="1">
    <citation type="submission" date="2024-01" db="EMBL/GenBank/DDBJ databases">
        <title>Complete genome of Cladobotryum mycophilum ATHUM6906.</title>
        <authorList>
            <person name="Christinaki A.C."/>
            <person name="Myridakis A.I."/>
            <person name="Kouvelis V.N."/>
        </authorList>
    </citation>
    <scope>NUCLEOTIDE SEQUENCE [LARGE SCALE GENOMIC DNA]</scope>
    <source>
        <strain evidence="5 6">ATHUM6906</strain>
    </source>
</reference>
<evidence type="ECO:0000256" key="1">
    <source>
        <dbReference type="ARBA" id="ARBA00009342"/>
    </source>
</evidence>
<keyword evidence="6" id="KW-1185">Reference proteome</keyword>
<evidence type="ECO:0000259" key="4">
    <source>
        <dbReference type="PROSITE" id="PS51186"/>
    </source>
</evidence>
<dbReference type="EMBL" id="JAVFKD010000012">
    <property type="protein sequence ID" value="KAK5993863.1"/>
    <property type="molecule type" value="Genomic_DNA"/>
</dbReference>
<dbReference type="Gene3D" id="3.40.630.30">
    <property type="match status" value="1"/>
</dbReference>
<feature type="domain" description="N-acetyltransferase" evidence="4">
    <location>
        <begin position="34"/>
        <end position="210"/>
    </location>
</feature>
<comment type="caution">
    <text evidence="5">The sequence shown here is derived from an EMBL/GenBank/DDBJ whole genome shotgun (WGS) entry which is preliminary data.</text>
</comment>
<evidence type="ECO:0000256" key="3">
    <source>
        <dbReference type="ARBA" id="ARBA00023315"/>
    </source>
</evidence>
<dbReference type="PANTHER" id="PTHR13256">
    <property type="entry name" value="N-ACETYLTRANSFERASE 9"/>
    <property type="match status" value="1"/>
</dbReference>
<comment type="similarity">
    <text evidence="1">Belongs to the acetyltransferase family. GNAT subfamily.</text>
</comment>
<keyword evidence="3" id="KW-0012">Acyltransferase</keyword>
<protein>
    <submittedName>
        <fullName evidence="5">N-acetyltransferase 9-like protein</fullName>
    </submittedName>
</protein>
<dbReference type="InterPro" id="IPR016181">
    <property type="entry name" value="Acyl_CoA_acyltransferase"/>
</dbReference>
<dbReference type="Pfam" id="PF13302">
    <property type="entry name" value="Acetyltransf_3"/>
    <property type="match status" value="1"/>
</dbReference>
<dbReference type="SUPFAM" id="SSF55729">
    <property type="entry name" value="Acyl-CoA N-acyltransferases (Nat)"/>
    <property type="match status" value="1"/>
</dbReference>
<dbReference type="InterPro" id="IPR000182">
    <property type="entry name" value="GNAT_dom"/>
</dbReference>
<proteinExistence type="inferred from homology"/>
<sequence length="239" mass="26878">MKVNEKIAVATNKVLLVPYEAHHVVKYHGWMQDPDIQEATASEPMSLEEEYENQQSWRTSHDKLTFILCEPVNGDLRAVEAQVQDSDDKTRGDINFFLYPDDEDEEPQVGKRLLRGEVDVMIAEKESRGKGMGEGSVRTLLAYIRRHLKEILSEYSEGEGAGQEEVLLVGLMAKIKEGNVGSRALFTKLGFRQEGEVNYFGEVKMVMDWDVVEKGEGCLDGIGEGELAYHEVSYEGLSS</sequence>
<evidence type="ECO:0000313" key="6">
    <source>
        <dbReference type="Proteomes" id="UP001338125"/>
    </source>
</evidence>
<dbReference type="InterPro" id="IPR039135">
    <property type="entry name" value="NAT9-like"/>
</dbReference>
<dbReference type="PANTHER" id="PTHR13256:SF16">
    <property type="entry name" value="ALPHA_BETA-TUBULIN-N-ACETYLTRANSFERASE 9"/>
    <property type="match status" value="1"/>
</dbReference>
<dbReference type="PROSITE" id="PS51186">
    <property type="entry name" value="GNAT"/>
    <property type="match status" value="1"/>
</dbReference>
<gene>
    <name evidence="5" type="ORF">PT974_07300</name>
</gene>
<accession>A0ABR0SP33</accession>
<name>A0ABR0SP33_9HYPO</name>